<name>A0A0U4D1U6_9BURK</name>
<keyword evidence="3" id="KW-1185">Reference proteome</keyword>
<dbReference type="RefSeq" id="WP_052892636.1">
    <property type="nucleotide sequence ID" value="NZ_CP011568.3"/>
</dbReference>
<organism evidence="2 3">
    <name type="scientific">Pandoraea thiooxydans</name>
    <dbReference type="NCBI Taxonomy" id="445709"/>
    <lineage>
        <taxon>Bacteria</taxon>
        <taxon>Pseudomonadati</taxon>
        <taxon>Pseudomonadota</taxon>
        <taxon>Betaproteobacteria</taxon>
        <taxon>Burkholderiales</taxon>
        <taxon>Burkholderiaceae</taxon>
        <taxon>Pandoraea</taxon>
    </lineage>
</organism>
<dbReference type="InterPro" id="IPR036567">
    <property type="entry name" value="RHF-like"/>
</dbReference>
<dbReference type="SUPFAM" id="SSF69754">
    <property type="entry name" value="Ribosome binding protein Y (YfiA homologue)"/>
    <property type="match status" value="1"/>
</dbReference>
<dbReference type="Pfam" id="PF02482">
    <property type="entry name" value="Ribosomal_S30AE"/>
    <property type="match status" value="1"/>
</dbReference>
<reference evidence="3" key="1">
    <citation type="submission" date="2015-06" db="EMBL/GenBank/DDBJ databases">
        <authorList>
            <person name="Hoefler B.C."/>
            <person name="Straight P.D."/>
        </authorList>
    </citation>
    <scope>NUCLEOTIDE SEQUENCE [LARGE SCALE GENOMIC DNA]</scope>
    <source>
        <strain evidence="3">DSM 25325</strain>
    </source>
</reference>
<dbReference type="AlphaFoldDB" id="A0A0U4D1U6"/>
<dbReference type="Gene3D" id="3.30.160.100">
    <property type="entry name" value="Ribosome hibernation promotion factor-like"/>
    <property type="match status" value="1"/>
</dbReference>
<protein>
    <recommendedName>
        <fullName evidence="4">Ribosomal subunit interface protein</fullName>
    </recommendedName>
</protein>
<evidence type="ECO:0000313" key="2">
    <source>
        <dbReference type="EMBL" id="ALX34886.1"/>
    </source>
</evidence>
<evidence type="ECO:0000313" key="3">
    <source>
        <dbReference type="Proteomes" id="UP000036700"/>
    </source>
</evidence>
<accession>A0A0U4D1U6</accession>
<evidence type="ECO:0000256" key="1">
    <source>
        <dbReference type="SAM" id="MobiDB-lite"/>
    </source>
</evidence>
<feature type="compositionally biased region" description="Basic residues" evidence="1">
    <location>
        <begin position="99"/>
        <end position="109"/>
    </location>
</feature>
<dbReference type="STRING" id="445709.ABW99_07205"/>
<sequence length="128" mass="14304">MLIPTQIIFRNIPSSDAVSAEVLKQLDKLQRSRQEILGCHVTIEALEKHQHQGRQYQVRVHLTMANGTAAITREYADEDAYVAVRGVLEAISRDLTEKRRARVRSRRASPRVAASEQGDIATLDMPGG</sequence>
<dbReference type="InterPro" id="IPR003489">
    <property type="entry name" value="RHF/RaiA"/>
</dbReference>
<dbReference type="EMBL" id="CP011568">
    <property type="protein sequence ID" value="ALX34886.1"/>
    <property type="molecule type" value="Genomic_DNA"/>
</dbReference>
<gene>
    <name evidence="2" type="ORF">ABW99_07205</name>
</gene>
<dbReference type="Proteomes" id="UP000036700">
    <property type="component" value="Chromosome"/>
</dbReference>
<dbReference type="OrthoDB" id="9782252at2"/>
<feature type="region of interest" description="Disordered" evidence="1">
    <location>
        <begin position="99"/>
        <end position="128"/>
    </location>
</feature>
<proteinExistence type="predicted"/>
<evidence type="ECO:0008006" key="4">
    <source>
        <dbReference type="Google" id="ProtNLM"/>
    </source>
</evidence>
<dbReference type="KEGG" id="ptx:ABW99_07205"/>